<dbReference type="NCBIfam" id="NF008102">
    <property type="entry name" value="PRK10847.1"/>
    <property type="match status" value="1"/>
</dbReference>
<reference evidence="10" key="1">
    <citation type="journal article" date="2019" name="Int. J. Syst. Evol. Microbiol.">
        <title>The Global Catalogue of Microorganisms (GCM) 10K type strain sequencing project: providing services to taxonomists for standard genome sequencing and annotation.</title>
        <authorList>
            <consortium name="The Broad Institute Genomics Platform"/>
            <consortium name="The Broad Institute Genome Sequencing Center for Infectious Disease"/>
            <person name="Wu L."/>
            <person name="Ma J."/>
        </authorList>
    </citation>
    <scope>NUCLEOTIDE SEQUENCE [LARGE SCALE GENOMIC DNA]</scope>
    <source>
        <strain evidence="10">CCUG 54939</strain>
    </source>
</reference>
<accession>A0ABV8CN69</accession>
<keyword evidence="5 7" id="KW-1133">Transmembrane helix</keyword>
<evidence type="ECO:0000313" key="10">
    <source>
        <dbReference type="Proteomes" id="UP001595692"/>
    </source>
</evidence>
<feature type="transmembrane region" description="Helical" evidence="7">
    <location>
        <begin position="154"/>
        <end position="174"/>
    </location>
</feature>
<feature type="transmembrane region" description="Helical" evidence="7">
    <location>
        <begin position="186"/>
        <end position="206"/>
    </location>
</feature>
<evidence type="ECO:0000256" key="6">
    <source>
        <dbReference type="ARBA" id="ARBA00023136"/>
    </source>
</evidence>
<keyword evidence="4 7" id="KW-0812">Transmembrane</keyword>
<dbReference type="InterPro" id="IPR032816">
    <property type="entry name" value="VTT_dom"/>
</dbReference>
<evidence type="ECO:0000256" key="1">
    <source>
        <dbReference type="ARBA" id="ARBA00004651"/>
    </source>
</evidence>
<dbReference type="Proteomes" id="UP001595692">
    <property type="component" value="Unassembled WGS sequence"/>
</dbReference>
<evidence type="ECO:0000256" key="2">
    <source>
        <dbReference type="ARBA" id="ARBA00010792"/>
    </source>
</evidence>
<evidence type="ECO:0000256" key="5">
    <source>
        <dbReference type="ARBA" id="ARBA00022989"/>
    </source>
</evidence>
<dbReference type="PANTHER" id="PTHR30353:SF0">
    <property type="entry name" value="TRANSMEMBRANE PROTEIN"/>
    <property type="match status" value="1"/>
</dbReference>
<evidence type="ECO:0000313" key="9">
    <source>
        <dbReference type="EMBL" id="MFC3913632.1"/>
    </source>
</evidence>
<comment type="similarity">
    <text evidence="2 7">Belongs to the DedA family.</text>
</comment>
<proteinExistence type="inferred from homology"/>
<comment type="subcellular location">
    <subcellularLocation>
        <location evidence="1 7">Cell membrane</location>
        <topology evidence="1 7">Multi-pass membrane protein</topology>
    </subcellularLocation>
</comment>
<protein>
    <submittedName>
        <fullName evidence="9">DedA family protein</fullName>
    </submittedName>
</protein>
<sequence>MDQLALIVDFVLHVNVHLQSLMNNYGLWVYAILFLIIFCETGLVVTPFLPGDSLLFAAGALTVGTALDVHTLAILLVTAAVLGNLTNYTIGHFFGERLYRNPDSKIFRRDHLAKTQNFFAKHGGKTVIITRFLPILRTVAPFVAGMGAMHYKRFMVFNFVGGLLWVTSFLYAGHFFGNMPAVKQNFSILMIGIIVISLLPMLIGTVRHRMKRAQA</sequence>
<evidence type="ECO:0000259" key="8">
    <source>
        <dbReference type="Pfam" id="PF09335"/>
    </source>
</evidence>
<comment type="caution">
    <text evidence="9">The sequence shown here is derived from an EMBL/GenBank/DDBJ whole genome shotgun (WGS) entry which is preliminary data.</text>
</comment>
<feature type="domain" description="VTT" evidence="8">
    <location>
        <begin position="49"/>
        <end position="174"/>
    </location>
</feature>
<gene>
    <name evidence="9" type="ORF">ACFOSS_09145</name>
</gene>
<keyword evidence="3 7" id="KW-1003">Cell membrane</keyword>
<dbReference type="PANTHER" id="PTHR30353">
    <property type="entry name" value="INNER MEMBRANE PROTEIN DEDA-RELATED"/>
    <property type="match status" value="1"/>
</dbReference>
<keyword evidence="6 7" id="KW-0472">Membrane</keyword>
<dbReference type="EMBL" id="JBHSAF010000008">
    <property type="protein sequence ID" value="MFC3913632.1"/>
    <property type="molecule type" value="Genomic_DNA"/>
</dbReference>
<feature type="transmembrane region" description="Helical" evidence="7">
    <location>
        <begin position="27"/>
        <end position="49"/>
    </location>
</feature>
<evidence type="ECO:0000256" key="7">
    <source>
        <dbReference type="RuleBase" id="RU367016"/>
    </source>
</evidence>
<dbReference type="InterPro" id="IPR032818">
    <property type="entry name" value="DedA-like"/>
</dbReference>
<feature type="transmembrane region" description="Helical" evidence="7">
    <location>
        <begin position="69"/>
        <end position="90"/>
    </location>
</feature>
<name>A0ABV8CN69_9GAMM</name>
<evidence type="ECO:0000256" key="3">
    <source>
        <dbReference type="ARBA" id="ARBA00022475"/>
    </source>
</evidence>
<evidence type="ECO:0000256" key="4">
    <source>
        <dbReference type="ARBA" id="ARBA00022692"/>
    </source>
</evidence>
<dbReference type="Pfam" id="PF09335">
    <property type="entry name" value="VTT_dom"/>
    <property type="match status" value="1"/>
</dbReference>
<organism evidence="9 10">
    <name type="scientific">Pseudaeromonas sharmana</name>
    <dbReference type="NCBI Taxonomy" id="328412"/>
    <lineage>
        <taxon>Bacteria</taxon>
        <taxon>Pseudomonadati</taxon>
        <taxon>Pseudomonadota</taxon>
        <taxon>Gammaproteobacteria</taxon>
        <taxon>Aeromonadales</taxon>
        <taxon>Aeromonadaceae</taxon>
        <taxon>Pseudaeromonas</taxon>
    </lineage>
</organism>
<keyword evidence="10" id="KW-1185">Reference proteome</keyword>
<dbReference type="RefSeq" id="WP_377152027.1">
    <property type="nucleotide sequence ID" value="NZ_JBHSAF010000008.1"/>
</dbReference>
<dbReference type="InterPro" id="IPR058127">
    <property type="entry name" value="DedA"/>
</dbReference>